<keyword evidence="1" id="KW-0472">Membrane</keyword>
<dbReference type="Proteomes" id="UP000282321">
    <property type="component" value="Unassembled WGS sequence"/>
</dbReference>
<sequence length="88" mass="10020">MKKYLLGLYPIILLLVLGIVLLGPFIISWLWAWTIPDLFPGAVKNGLVAETISWMTGFKISIFIAFLMSLSGTRLSLKKIYHEHKKED</sequence>
<dbReference type="EMBL" id="QNBC01000009">
    <property type="protein sequence ID" value="RKX67823.1"/>
    <property type="molecule type" value="Genomic_DNA"/>
</dbReference>
<feature type="transmembrane region" description="Helical" evidence="1">
    <location>
        <begin position="52"/>
        <end position="70"/>
    </location>
</feature>
<evidence type="ECO:0000313" key="2">
    <source>
        <dbReference type="EMBL" id="RKX67823.1"/>
    </source>
</evidence>
<name>A0A660SAY0_UNCT6</name>
<accession>A0A660SAY0</accession>
<organism evidence="2 3">
    <name type="scientific">candidate division TA06 bacterium</name>
    <dbReference type="NCBI Taxonomy" id="2250710"/>
    <lineage>
        <taxon>Bacteria</taxon>
        <taxon>Bacteria division TA06</taxon>
    </lineage>
</organism>
<evidence type="ECO:0000313" key="3">
    <source>
        <dbReference type="Proteomes" id="UP000282321"/>
    </source>
</evidence>
<proteinExistence type="predicted"/>
<reference evidence="2 3" key="1">
    <citation type="submission" date="2018-06" db="EMBL/GenBank/DDBJ databases">
        <title>Extensive metabolic versatility and redundancy in microbially diverse, dynamic hydrothermal sediments.</title>
        <authorList>
            <person name="Dombrowski N."/>
            <person name="Teske A."/>
            <person name="Baker B.J."/>
        </authorList>
    </citation>
    <scope>NUCLEOTIDE SEQUENCE [LARGE SCALE GENOMIC DNA]</scope>
    <source>
        <strain evidence="2">B35_G9</strain>
    </source>
</reference>
<keyword evidence="1" id="KW-1133">Transmembrane helix</keyword>
<protein>
    <submittedName>
        <fullName evidence="2">Uncharacterized protein</fullName>
    </submittedName>
</protein>
<dbReference type="AlphaFoldDB" id="A0A660SAY0"/>
<keyword evidence="1" id="KW-0812">Transmembrane</keyword>
<comment type="caution">
    <text evidence="2">The sequence shown here is derived from an EMBL/GenBank/DDBJ whole genome shotgun (WGS) entry which is preliminary data.</text>
</comment>
<feature type="transmembrane region" description="Helical" evidence="1">
    <location>
        <begin position="12"/>
        <end position="32"/>
    </location>
</feature>
<gene>
    <name evidence="2" type="ORF">DRP44_01285</name>
</gene>
<evidence type="ECO:0000256" key="1">
    <source>
        <dbReference type="SAM" id="Phobius"/>
    </source>
</evidence>